<dbReference type="VEuPathDB" id="PlasmoDB:PmUG01_08034200"/>
<accession>A0A1A8VYY9</accession>
<evidence type="ECO:0000256" key="1">
    <source>
        <dbReference type="ARBA" id="ARBA00004141"/>
    </source>
</evidence>
<gene>
    <name evidence="7" type="ORF">PMALA_010210</name>
</gene>
<keyword evidence="5 6" id="KW-0472">Membrane</keyword>
<dbReference type="Pfam" id="PF05346">
    <property type="entry name" value="DUF747"/>
    <property type="match status" value="1"/>
</dbReference>
<dbReference type="GO" id="GO:0005789">
    <property type="term" value="C:endoplasmic reticulum membrane"/>
    <property type="evidence" value="ECO:0007669"/>
    <property type="project" value="TreeGrafter"/>
</dbReference>
<evidence type="ECO:0000313" key="7">
    <source>
        <dbReference type="EMBL" id="SBS84592.1"/>
    </source>
</evidence>
<evidence type="ECO:0000313" key="8">
    <source>
        <dbReference type="Proteomes" id="UP000078597"/>
    </source>
</evidence>
<keyword evidence="3 6" id="KW-0812">Transmembrane</keyword>
<evidence type="ECO:0000256" key="3">
    <source>
        <dbReference type="ARBA" id="ARBA00022692"/>
    </source>
</evidence>
<evidence type="ECO:0000256" key="5">
    <source>
        <dbReference type="ARBA" id="ARBA00023136"/>
    </source>
</evidence>
<dbReference type="PANTHER" id="PTHR13317:SF4">
    <property type="entry name" value="TRANSMEMBRANE ANTERIOR POSTERIOR TRANSFORMATION PROTEIN 1 HOMOLOG"/>
    <property type="match status" value="1"/>
</dbReference>
<evidence type="ECO:0000256" key="4">
    <source>
        <dbReference type="ARBA" id="ARBA00022989"/>
    </source>
</evidence>
<comment type="similarity">
    <text evidence="2">Belongs to the TAPT1 family.</text>
</comment>
<evidence type="ECO:0000256" key="6">
    <source>
        <dbReference type="SAM" id="Phobius"/>
    </source>
</evidence>
<evidence type="ECO:0000256" key="2">
    <source>
        <dbReference type="ARBA" id="ARBA00008803"/>
    </source>
</evidence>
<comment type="subcellular location">
    <subcellularLocation>
        <location evidence="1">Membrane</location>
        <topology evidence="1">Multi-pass membrane protein</topology>
    </subcellularLocation>
</comment>
<dbReference type="EMBL" id="FLQW01000558">
    <property type="protein sequence ID" value="SBS84592.1"/>
    <property type="molecule type" value="Genomic_DNA"/>
</dbReference>
<reference evidence="8" key="1">
    <citation type="submission" date="2016-05" db="EMBL/GenBank/DDBJ databases">
        <authorList>
            <person name="Naeem Raeece"/>
        </authorList>
    </citation>
    <scope>NUCLEOTIDE SEQUENCE [LARGE SCALE GENOMIC DNA]</scope>
</reference>
<organism evidence="7 8">
    <name type="scientific">Plasmodium malariae</name>
    <dbReference type="NCBI Taxonomy" id="5858"/>
    <lineage>
        <taxon>Eukaryota</taxon>
        <taxon>Sar</taxon>
        <taxon>Alveolata</taxon>
        <taxon>Apicomplexa</taxon>
        <taxon>Aconoidasida</taxon>
        <taxon>Haemosporida</taxon>
        <taxon>Plasmodiidae</taxon>
        <taxon>Plasmodium</taxon>
        <taxon>Plasmodium (Plasmodium)</taxon>
    </lineage>
</organism>
<proteinExistence type="inferred from homology"/>
<name>A0A1A8VYY9_PLAMA</name>
<sequence>MKLYVVLNMLEILERLLRSLGKDLIDNMIRTFIRIINLRSYVYILRNSYNNEQNEKENSDQIFLQRQEGGVQQPQKQQQQEQPLLLLEQMGVNIKKHDNHKEDKNLIKYDNKNQRYLNSQNKKIEFIDTSQWDSVKNNESMQNYMNSKDLYQGQHYKNKNMASYHFHRYNEKENNFSFFQKNNKDDKINKNFKIPLFYPFYSILIKFIVQYIFVLAYILTHSFAHLIRFLSLNIAINSSE</sequence>
<feature type="transmembrane region" description="Helical" evidence="6">
    <location>
        <begin position="196"/>
        <end position="219"/>
    </location>
</feature>
<dbReference type="AlphaFoldDB" id="A0A1A8VYY9"/>
<keyword evidence="4 6" id="KW-1133">Transmembrane helix</keyword>
<dbReference type="PANTHER" id="PTHR13317">
    <property type="entry name" value="TRANSMEMBRANE ANTERIOR POSTERIOR TRANSFORMATION PROTEIN 1 HOMOLOG"/>
    <property type="match status" value="1"/>
</dbReference>
<protein>
    <submittedName>
        <fullName evidence="7">Cyclic amine resistance locus protein, putative (CARL)</fullName>
    </submittedName>
</protein>
<feature type="non-terminal residue" evidence="7">
    <location>
        <position position="240"/>
    </location>
</feature>
<dbReference type="Proteomes" id="UP000078597">
    <property type="component" value="Unassembled WGS sequence"/>
</dbReference>
<dbReference type="InterPro" id="IPR008010">
    <property type="entry name" value="Tatp1"/>
</dbReference>